<dbReference type="GO" id="GO:0004376">
    <property type="term" value="F:GPI mannosyltransferase activity"/>
    <property type="evidence" value="ECO:0007669"/>
    <property type="project" value="InterPro"/>
</dbReference>
<evidence type="ECO:0000256" key="9">
    <source>
        <dbReference type="ARBA" id="ARBA00022824"/>
    </source>
</evidence>
<feature type="transmembrane region" description="Helical" evidence="12">
    <location>
        <begin position="26"/>
        <end position="50"/>
    </location>
</feature>
<comment type="caution">
    <text evidence="14">The sequence shown here is derived from an EMBL/GenBank/DDBJ whole genome shotgun (WGS) entry which is preliminary data.</text>
</comment>
<dbReference type="GO" id="GO:0000009">
    <property type="term" value="F:alpha-1,6-mannosyltransferase activity"/>
    <property type="evidence" value="ECO:0007669"/>
    <property type="project" value="InterPro"/>
</dbReference>
<comment type="pathway">
    <text evidence="2 12">Glycolipid biosynthesis; glycosylphosphatidylinositol-anchor biosynthesis.</text>
</comment>
<gene>
    <name evidence="14" type="ORF">B0H66DRAFT_479200</name>
</gene>
<keyword evidence="9 12" id="KW-0256">Endoplasmic reticulum</keyword>
<dbReference type="PANTHER" id="PTHR12468:SF2">
    <property type="entry name" value="GPI MANNOSYLTRANSFERASE 2"/>
    <property type="match status" value="1"/>
</dbReference>
<keyword evidence="6 12" id="KW-0328">Glycosyltransferase</keyword>
<evidence type="ECO:0000256" key="3">
    <source>
        <dbReference type="ARBA" id="ARBA00008698"/>
    </source>
</evidence>
<proteinExistence type="inferred from homology"/>
<keyword evidence="8 12" id="KW-0812">Transmembrane</keyword>
<feature type="region of interest" description="Disordered" evidence="13">
    <location>
        <begin position="1"/>
        <end position="22"/>
    </location>
</feature>
<evidence type="ECO:0000256" key="13">
    <source>
        <dbReference type="SAM" id="MobiDB-lite"/>
    </source>
</evidence>
<reference evidence="14" key="2">
    <citation type="submission" date="2023-06" db="EMBL/GenBank/DDBJ databases">
        <authorList>
            <consortium name="Lawrence Berkeley National Laboratory"/>
            <person name="Haridas S."/>
            <person name="Hensen N."/>
            <person name="Bonometti L."/>
            <person name="Westerberg I."/>
            <person name="Brannstrom I.O."/>
            <person name="Guillou S."/>
            <person name="Cros-Aarteil S."/>
            <person name="Calhoun S."/>
            <person name="Kuo A."/>
            <person name="Mondo S."/>
            <person name="Pangilinan J."/>
            <person name="Riley R."/>
            <person name="Labutti K."/>
            <person name="Andreopoulos B."/>
            <person name="Lipzen A."/>
            <person name="Chen C."/>
            <person name="Yanf M."/>
            <person name="Daum C."/>
            <person name="Ng V."/>
            <person name="Clum A."/>
            <person name="Steindorff A."/>
            <person name="Ohm R."/>
            <person name="Martin F."/>
            <person name="Silar P."/>
            <person name="Natvig D."/>
            <person name="Lalanne C."/>
            <person name="Gautier V."/>
            <person name="Ament-Velasquez S.L."/>
            <person name="Kruys A."/>
            <person name="Hutchinson M.I."/>
            <person name="Powell A.J."/>
            <person name="Barry K."/>
            <person name="Miller A.N."/>
            <person name="Grigoriev I.V."/>
            <person name="Debuchy R."/>
            <person name="Gladieux P."/>
            <person name="Thoren M.H."/>
            <person name="Johannesson H."/>
        </authorList>
    </citation>
    <scope>NUCLEOTIDE SEQUENCE</scope>
    <source>
        <strain evidence="14">CBS 118394</strain>
    </source>
</reference>
<dbReference type="EMBL" id="JAUEDM010000005">
    <property type="protein sequence ID" value="KAK3316212.1"/>
    <property type="molecule type" value="Genomic_DNA"/>
</dbReference>
<feature type="transmembrane region" description="Helical" evidence="12">
    <location>
        <begin position="105"/>
        <end position="129"/>
    </location>
</feature>
<evidence type="ECO:0000256" key="12">
    <source>
        <dbReference type="RuleBase" id="RU363112"/>
    </source>
</evidence>
<dbReference type="AlphaFoldDB" id="A0AAE0I170"/>
<feature type="transmembrane region" description="Helical" evidence="12">
    <location>
        <begin position="495"/>
        <end position="514"/>
    </location>
</feature>
<feature type="transmembrane region" description="Helical" evidence="12">
    <location>
        <begin position="251"/>
        <end position="278"/>
    </location>
</feature>
<accession>A0AAE0I170</accession>
<evidence type="ECO:0000256" key="7">
    <source>
        <dbReference type="ARBA" id="ARBA00022679"/>
    </source>
</evidence>
<dbReference type="EC" id="2.4.1.-" evidence="12"/>
<evidence type="ECO:0000256" key="8">
    <source>
        <dbReference type="ARBA" id="ARBA00022692"/>
    </source>
</evidence>
<keyword evidence="7 12" id="KW-0808">Transferase</keyword>
<dbReference type="Pfam" id="PF04188">
    <property type="entry name" value="Mannosyl_trans2"/>
    <property type="match status" value="2"/>
</dbReference>
<comment type="subcellular location">
    <subcellularLocation>
        <location evidence="1 12">Endoplasmic reticulum membrane</location>
        <topology evidence="1 12">Multi-pass membrane protein</topology>
    </subcellularLocation>
</comment>
<evidence type="ECO:0000256" key="2">
    <source>
        <dbReference type="ARBA" id="ARBA00004687"/>
    </source>
</evidence>
<feature type="transmembrane region" description="Helical" evidence="12">
    <location>
        <begin position="298"/>
        <end position="320"/>
    </location>
</feature>
<keyword evidence="10 12" id="KW-1133">Transmembrane helix</keyword>
<feature type="transmembrane region" description="Helical" evidence="12">
    <location>
        <begin position="153"/>
        <end position="172"/>
    </location>
</feature>
<protein>
    <recommendedName>
        <fullName evidence="4 12">GPI mannosyltransferase 2</fullName>
        <ecNumber evidence="12">2.4.1.-</ecNumber>
    </recommendedName>
</protein>
<keyword evidence="11 12" id="KW-0472">Membrane</keyword>
<reference evidence="14" key="1">
    <citation type="journal article" date="2023" name="Mol. Phylogenet. Evol.">
        <title>Genome-scale phylogeny and comparative genomics of the fungal order Sordariales.</title>
        <authorList>
            <person name="Hensen N."/>
            <person name="Bonometti L."/>
            <person name="Westerberg I."/>
            <person name="Brannstrom I.O."/>
            <person name="Guillou S."/>
            <person name="Cros-Aarteil S."/>
            <person name="Calhoun S."/>
            <person name="Haridas S."/>
            <person name="Kuo A."/>
            <person name="Mondo S."/>
            <person name="Pangilinan J."/>
            <person name="Riley R."/>
            <person name="LaButti K."/>
            <person name="Andreopoulos B."/>
            <person name="Lipzen A."/>
            <person name="Chen C."/>
            <person name="Yan M."/>
            <person name="Daum C."/>
            <person name="Ng V."/>
            <person name="Clum A."/>
            <person name="Steindorff A."/>
            <person name="Ohm R.A."/>
            <person name="Martin F."/>
            <person name="Silar P."/>
            <person name="Natvig D.O."/>
            <person name="Lalanne C."/>
            <person name="Gautier V."/>
            <person name="Ament-Velasquez S.L."/>
            <person name="Kruys A."/>
            <person name="Hutchinson M.I."/>
            <person name="Powell A.J."/>
            <person name="Barry K."/>
            <person name="Miller A.N."/>
            <person name="Grigoriev I.V."/>
            <person name="Debuchy R."/>
            <person name="Gladieux P."/>
            <person name="Hiltunen Thoren M."/>
            <person name="Johannesson H."/>
        </authorList>
    </citation>
    <scope>NUCLEOTIDE SEQUENCE</scope>
    <source>
        <strain evidence="14">CBS 118394</strain>
    </source>
</reference>
<evidence type="ECO:0000256" key="11">
    <source>
        <dbReference type="ARBA" id="ARBA00023136"/>
    </source>
</evidence>
<comment type="function">
    <text evidence="12">Mannosyltransferase involved in glycosylphosphatidylinositol-anchor biosynthesis.</text>
</comment>
<evidence type="ECO:0000256" key="6">
    <source>
        <dbReference type="ARBA" id="ARBA00022676"/>
    </source>
</evidence>
<feature type="transmembrane region" description="Helical" evidence="12">
    <location>
        <begin position="197"/>
        <end position="220"/>
    </location>
</feature>
<dbReference type="GO" id="GO:0031501">
    <property type="term" value="C:mannosyltransferase complex"/>
    <property type="evidence" value="ECO:0007669"/>
    <property type="project" value="TreeGrafter"/>
</dbReference>
<feature type="transmembrane region" description="Helical" evidence="12">
    <location>
        <begin position="373"/>
        <end position="393"/>
    </location>
</feature>
<organism evidence="14 15">
    <name type="scientific">Apodospora peruviana</name>
    <dbReference type="NCBI Taxonomy" id="516989"/>
    <lineage>
        <taxon>Eukaryota</taxon>
        <taxon>Fungi</taxon>
        <taxon>Dikarya</taxon>
        <taxon>Ascomycota</taxon>
        <taxon>Pezizomycotina</taxon>
        <taxon>Sordariomycetes</taxon>
        <taxon>Sordariomycetidae</taxon>
        <taxon>Sordariales</taxon>
        <taxon>Lasiosphaeriaceae</taxon>
        <taxon>Apodospora</taxon>
    </lineage>
</organism>
<dbReference type="GO" id="GO:0005789">
    <property type="term" value="C:endoplasmic reticulum membrane"/>
    <property type="evidence" value="ECO:0007669"/>
    <property type="project" value="UniProtKB-SubCell"/>
</dbReference>
<sequence>MSGRIKPRLGGQDAPQPTTSRPKSPYWTLITAFAGWKLFLFIIAAGSTIIGDAYDTSGGLVVLGHENRNQHHLHLGKRLIARLTSWDAIYFVSVARRDYRFEQEWAFGSGLPLAIRAVLPFLALFGVGITDHHHHGVGERLGDDDGAGRVPEALAGVLVANAAHLLSVLVLYRLSQLIWPPADVRGDRDRTKSKSKLLLPLVAALLHIISPAGVFLSAPYAESSCSLFSFAGYLFYAHSCLSSSAADANAYILLSGLAFGIATLFRSNAILNGIPFAWEVFETLPRLFRRPAVAIPRLLALGVGGVLVALGSIVPQAVAYQRFCLSGTPSGGVGGGGGGDLLLPRPPAWCQGLLPSIYTFVQQHYWNTGFLRYWTVPNIPLFLLAAPMLAILAKSGAEQLLPLLSPASAAPAGDRQLLNAADQKRLPDPEAARRLSTLVRSAAAAQVLLAMLAVSTYHVQIITRISSGYPLWYWWLADHLITDGGESGSKSGSRVVVFMVLYASIQGVLFTSFLPPA</sequence>
<name>A0AAE0I170_9PEZI</name>
<keyword evidence="15" id="KW-1185">Reference proteome</keyword>
<dbReference type="GO" id="GO:0006506">
    <property type="term" value="P:GPI anchor biosynthetic process"/>
    <property type="evidence" value="ECO:0007669"/>
    <property type="project" value="UniProtKB-KW"/>
</dbReference>
<evidence type="ECO:0000256" key="4">
    <source>
        <dbReference type="ARBA" id="ARBA00013795"/>
    </source>
</evidence>
<evidence type="ECO:0000313" key="14">
    <source>
        <dbReference type="EMBL" id="KAK3316212.1"/>
    </source>
</evidence>
<comment type="similarity">
    <text evidence="3 12">Belongs to the PIGV family.</text>
</comment>
<dbReference type="InterPro" id="IPR007315">
    <property type="entry name" value="PIG-V/Gpi18"/>
</dbReference>
<dbReference type="PANTHER" id="PTHR12468">
    <property type="entry name" value="GPI MANNOSYLTRANSFERASE 2"/>
    <property type="match status" value="1"/>
</dbReference>
<dbReference type="Proteomes" id="UP001283341">
    <property type="component" value="Unassembled WGS sequence"/>
</dbReference>
<evidence type="ECO:0000256" key="10">
    <source>
        <dbReference type="ARBA" id="ARBA00022989"/>
    </source>
</evidence>
<keyword evidence="5 12" id="KW-0337">GPI-anchor biosynthesis</keyword>
<evidence type="ECO:0000256" key="1">
    <source>
        <dbReference type="ARBA" id="ARBA00004477"/>
    </source>
</evidence>
<evidence type="ECO:0000313" key="15">
    <source>
        <dbReference type="Proteomes" id="UP001283341"/>
    </source>
</evidence>
<evidence type="ECO:0000256" key="5">
    <source>
        <dbReference type="ARBA" id="ARBA00022502"/>
    </source>
</evidence>